<dbReference type="SMART" id="SM00229">
    <property type="entry name" value="RasGEFN"/>
    <property type="match status" value="1"/>
</dbReference>
<dbReference type="InterPro" id="IPR023578">
    <property type="entry name" value="Ras_GEF_dom_sf"/>
</dbReference>
<dbReference type="InterPro" id="IPR001895">
    <property type="entry name" value="RASGEF_cat_dom"/>
</dbReference>
<dbReference type="PANTHER" id="PTHR23113:SF172">
    <property type="entry name" value="RAS-GEF DOMAIN-CONTAINING FAMILY MEMBER 1A"/>
    <property type="match status" value="1"/>
</dbReference>
<evidence type="ECO:0000259" key="4">
    <source>
        <dbReference type="PROSITE" id="PS50212"/>
    </source>
</evidence>
<dbReference type="GO" id="GO:0005886">
    <property type="term" value="C:plasma membrane"/>
    <property type="evidence" value="ECO:0007669"/>
    <property type="project" value="TreeGrafter"/>
</dbReference>
<dbReference type="CDD" id="cd00155">
    <property type="entry name" value="RasGEF"/>
    <property type="match status" value="1"/>
</dbReference>
<dbReference type="Gene3D" id="1.20.870.10">
    <property type="entry name" value="Son of sevenless (SoS) protein Chain: S domain 1"/>
    <property type="match status" value="1"/>
</dbReference>
<gene>
    <name evidence="5" type="ORF">scyTo_0004580</name>
</gene>
<dbReference type="Gene3D" id="1.10.840.10">
    <property type="entry name" value="Ras guanine-nucleotide exchange factors catalytic domain"/>
    <property type="match status" value="1"/>
</dbReference>
<dbReference type="SUPFAM" id="SSF48366">
    <property type="entry name" value="Ras GEF"/>
    <property type="match status" value="1"/>
</dbReference>
<dbReference type="OrthoDB" id="20825at2759"/>
<dbReference type="GO" id="GO:0007265">
    <property type="term" value="P:Ras protein signal transduction"/>
    <property type="evidence" value="ECO:0007669"/>
    <property type="project" value="TreeGrafter"/>
</dbReference>
<accession>A0A401NTU4</accession>
<dbReference type="GO" id="GO:0005085">
    <property type="term" value="F:guanyl-nucleotide exchange factor activity"/>
    <property type="evidence" value="ECO:0007669"/>
    <property type="project" value="UniProtKB-KW"/>
</dbReference>
<dbReference type="Pfam" id="PF00617">
    <property type="entry name" value="RasGEF"/>
    <property type="match status" value="1"/>
</dbReference>
<proteinExistence type="predicted"/>
<dbReference type="STRING" id="75743.A0A401NTU4"/>
<dbReference type="InterPro" id="IPR036964">
    <property type="entry name" value="RASGEF_cat_dom_sf"/>
</dbReference>
<dbReference type="FunFam" id="1.20.870.10:FF:000007">
    <property type="entry name" value="Ras-GEF domain-containing family member 1B"/>
    <property type="match status" value="1"/>
</dbReference>
<evidence type="ECO:0008006" key="7">
    <source>
        <dbReference type="Google" id="ProtNLM"/>
    </source>
</evidence>
<dbReference type="InterPro" id="IPR000651">
    <property type="entry name" value="Ras-like_Gua-exchang_fac_N"/>
</dbReference>
<dbReference type="PROSITE" id="PS50009">
    <property type="entry name" value="RASGEF_CAT"/>
    <property type="match status" value="1"/>
</dbReference>
<evidence type="ECO:0000256" key="1">
    <source>
        <dbReference type="ARBA" id="ARBA00022658"/>
    </source>
</evidence>
<protein>
    <recommendedName>
        <fullName evidence="7">Ras-GEF domain-containing protein</fullName>
    </recommendedName>
</protein>
<sequence>AGSAQARPSSETMPQTSIFPSMLGTSCSGHVQPEMEEKCGDPVYQDGSLVSGSLEVLIEHLVPTVDYYPDRTYIFTFLLSSRVFIHPQELLTKVGQICTKQLEMGTEADKAKVKEFVPKIIQLLTEWTETFPHDFQDEKSMKELKEITHQIAQCDEENSSVKKSISQMTQSLIRNLSTHSQYQEAREIIKPSVTDKQTILKPKTQSSQKDILSVCNDPCVLAQQLTHIEMERLTHITPEELVHIFNHMDSMDNHKSCRSDIKKTCNLEACDNWFNRLSSLVATEICRIGKKKQRTRMVEFFIDVARECFNIGNFNSLMAIISGMNLSPVARLKKTWSKVKKAKFEVLENHMDPSSNFSHYRTALQGAVQRSQTAHSNWEKIVIPVFNLFIKDIYFLNKIHANRLANGQINFKKFWEIAKQISEFMMWKQVECPFEKDKKIKHYLLTAPVYTEEALYLASFESEGPENHMEKDSWKSLRAALLNRA</sequence>
<feature type="non-terminal residue" evidence="5">
    <location>
        <position position="1"/>
    </location>
</feature>
<dbReference type="InterPro" id="IPR008937">
    <property type="entry name" value="Ras-like_GEF"/>
</dbReference>
<dbReference type="PROSITE" id="PS50212">
    <property type="entry name" value="RASGEF_NTER"/>
    <property type="match status" value="1"/>
</dbReference>
<dbReference type="EMBL" id="BFAA01001363">
    <property type="protein sequence ID" value="GCB64313.1"/>
    <property type="molecule type" value="Genomic_DNA"/>
</dbReference>
<dbReference type="OMA" id="TESISWP"/>
<keyword evidence="1 2" id="KW-0344">Guanine-nucleotide releasing factor</keyword>
<dbReference type="Proteomes" id="UP000288216">
    <property type="component" value="Unassembled WGS sequence"/>
</dbReference>
<evidence type="ECO:0000256" key="2">
    <source>
        <dbReference type="PROSITE-ProRule" id="PRU00168"/>
    </source>
</evidence>
<evidence type="ECO:0000313" key="5">
    <source>
        <dbReference type="EMBL" id="GCB64313.1"/>
    </source>
</evidence>
<evidence type="ECO:0000313" key="6">
    <source>
        <dbReference type="Proteomes" id="UP000288216"/>
    </source>
</evidence>
<feature type="domain" description="N-terminal Ras-GEF" evidence="4">
    <location>
        <begin position="45"/>
        <end position="173"/>
    </location>
</feature>
<dbReference type="AlphaFoldDB" id="A0A401NTU4"/>
<dbReference type="SMART" id="SM00147">
    <property type="entry name" value="RasGEF"/>
    <property type="match status" value="1"/>
</dbReference>
<reference evidence="5 6" key="1">
    <citation type="journal article" date="2018" name="Nat. Ecol. Evol.">
        <title>Shark genomes provide insights into elasmobranch evolution and the origin of vertebrates.</title>
        <authorList>
            <person name="Hara Y"/>
            <person name="Yamaguchi K"/>
            <person name="Onimaru K"/>
            <person name="Kadota M"/>
            <person name="Koyanagi M"/>
            <person name="Keeley SD"/>
            <person name="Tatsumi K"/>
            <person name="Tanaka K"/>
            <person name="Motone F"/>
            <person name="Kageyama Y"/>
            <person name="Nozu R"/>
            <person name="Adachi N"/>
            <person name="Nishimura O"/>
            <person name="Nakagawa R"/>
            <person name="Tanegashima C"/>
            <person name="Kiyatake I"/>
            <person name="Matsumoto R"/>
            <person name="Murakumo K"/>
            <person name="Nishida K"/>
            <person name="Terakita A"/>
            <person name="Kuratani S"/>
            <person name="Sato K"/>
            <person name="Hyodo S Kuraku.S."/>
        </authorList>
    </citation>
    <scope>NUCLEOTIDE SEQUENCE [LARGE SCALE GENOMIC DNA]</scope>
</reference>
<keyword evidence="6" id="KW-1185">Reference proteome</keyword>
<name>A0A401NTU4_SCYTO</name>
<dbReference type="PANTHER" id="PTHR23113">
    <property type="entry name" value="GUANINE NUCLEOTIDE EXCHANGE FACTOR"/>
    <property type="match status" value="1"/>
</dbReference>
<dbReference type="CDD" id="cd06224">
    <property type="entry name" value="REM"/>
    <property type="match status" value="1"/>
</dbReference>
<organism evidence="5 6">
    <name type="scientific">Scyliorhinus torazame</name>
    <name type="common">Cloudy catshark</name>
    <name type="synonym">Catulus torazame</name>
    <dbReference type="NCBI Taxonomy" id="75743"/>
    <lineage>
        <taxon>Eukaryota</taxon>
        <taxon>Metazoa</taxon>
        <taxon>Chordata</taxon>
        <taxon>Craniata</taxon>
        <taxon>Vertebrata</taxon>
        <taxon>Chondrichthyes</taxon>
        <taxon>Elasmobranchii</taxon>
        <taxon>Galeomorphii</taxon>
        <taxon>Galeoidea</taxon>
        <taxon>Carcharhiniformes</taxon>
        <taxon>Scyliorhinidae</taxon>
        <taxon>Scyliorhinus</taxon>
    </lineage>
</organism>
<evidence type="ECO:0000259" key="3">
    <source>
        <dbReference type="PROSITE" id="PS50009"/>
    </source>
</evidence>
<feature type="domain" description="Ras-GEF" evidence="3">
    <location>
        <begin position="217"/>
        <end position="465"/>
    </location>
</feature>
<dbReference type="FunFam" id="1.10.840.10:FF:000008">
    <property type="entry name" value="Ras-GEF domain-containing family member 1B"/>
    <property type="match status" value="1"/>
</dbReference>
<comment type="caution">
    <text evidence="5">The sequence shown here is derived from an EMBL/GenBank/DDBJ whole genome shotgun (WGS) entry which is preliminary data.</text>
</comment>
<dbReference type="Pfam" id="PF00618">
    <property type="entry name" value="RasGEF_N"/>
    <property type="match status" value="1"/>
</dbReference>